<dbReference type="PROSITE" id="PS50943">
    <property type="entry name" value="HTH_CROC1"/>
    <property type="match status" value="1"/>
</dbReference>
<dbReference type="InterPro" id="IPR050807">
    <property type="entry name" value="TransReg_Diox_bact_type"/>
</dbReference>
<feature type="transmembrane region" description="Helical" evidence="6">
    <location>
        <begin position="119"/>
        <end position="140"/>
    </location>
</feature>
<evidence type="ECO:0000256" key="2">
    <source>
        <dbReference type="ARBA" id="ARBA00022692"/>
    </source>
</evidence>
<dbReference type="Pfam" id="PF01381">
    <property type="entry name" value="HTH_3"/>
    <property type="match status" value="1"/>
</dbReference>
<keyword evidence="3 6" id="KW-1133">Transmembrane helix</keyword>
<feature type="domain" description="HTH cro/C1-type" evidence="7">
    <location>
        <begin position="10"/>
        <end position="64"/>
    </location>
</feature>
<keyword evidence="5 6" id="KW-0472">Membrane</keyword>
<comment type="caution">
    <text evidence="8">The sequence shown here is derived from an EMBL/GenBank/DDBJ whole genome shotgun (WGS) entry which is preliminary data.</text>
</comment>
<dbReference type="CDD" id="cd00093">
    <property type="entry name" value="HTH_XRE"/>
    <property type="match status" value="1"/>
</dbReference>
<dbReference type="PANTHER" id="PTHR46797">
    <property type="entry name" value="HTH-TYPE TRANSCRIPTIONAL REGULATOR"/>
    <property type="match status" value="1"/>
</dbReference>
<dbReference type="InterPro" id="IPR010982">
    <property type="entry name" value="Lambda_DNA-bd_dom_sf"/>
</dbReference>
<protein>
    <submittedName>
        <fullName evidence="8">Helix-turn-helix domain-containing protein</fullName>
    </submittedName>
</protein>
<dbReference type="PANTHER" id="PTHR46797:SF1">
    <property type="entry name" value="METHYLPHOSPHONATE SYNTHASE"/>
    <property type="match status" value="1"/>
</dbReference>
<evidence type="ECO:0000256" key="4">
    <source>
        <dbReference type="ARBA" id="ARBA00023125"/>
    </source>
</evidence>
<feature type="transmembrane region" description="Helical" evidence="6">
    <location>
        <begin position="146"/>
        <end position="166"/>
    </location>
</feature>
<dbReference type="EMBL" id="CAXJIO010000013">
    <property type="protein sequence ID" value="CAL2103582.1"/>
    <property type="molecule type" value="Genomic_DNA"/>
</dbReference>
<dbReference type="SUPFAM" id="SSF47413">
    <property type="entry name" value="lambda repressor-like DNA-binding domains"/>
    <property type="match status" value="1"/>
</dbReference>
<keyword evidence="9" id="KW-1185">Reference proteome</keyword>
<proteinExistence type="predicted"/>
<feature type="transmembrane region" description="Helical" evidence="6">
    <location>
        <begin position="88"/>
        <end position="107"/>
    </location>
</feature>
<dbReference type="Pfam" id="PF09685">
    <property type="entry name" value="MamF_MmsF"/>
    <property type="match status" value="1"/>
</dbReference>
<sequence>MKNQTLGKRLKYYRTLKGYTQDELASLSSVAIRTIQRIEKEEVQPHLQTLKLLAESLEIGIDDLKIIENPNHETVQKKWLLLLHSSPFLGLIIPFANILFPLFLWIHKEKDNPLYNQHGRAIINFQCSITLYLIISLVLFFPFPGYNFFLTGLVFLFGIITTLYNIKKAIDSETYRYPLSIQFLKN</sequence>
<dbReference type="Proteomes" id="UP001497527">
    <property type="component" value="Unassembled WGS sequence"/>
</dbReference>
<reference evidence="8 9" key="1">
    <citation type="submission" date="2024-05" db="EMBL/GenBank/DDBJ databases">
        <authorList>
            <person name="Duchaud E."/>
        </authorList>
    </citation>
    <scope>NUCLEOTIDE SEQUENCE [LARGE SCALE GENOMIC DNA]</scope>
    <source>
        <strain evidence="8">Ena-SAMPLE-TAB-13-05-2024-13:56:06:370-140308</strain>
    </source>
</reference>
<dbReference type="Gene3D" id="1.10.260.40">
    <property type="entry name" value="lambda repressor-like DNA-binding domains"/>
    <property type="match status" value="1"/>
</dbReference>
<evidence type="ECO:0000256" key="5">
    <source>
        <dbReference type="ARBA" id="ARBA00023136"/>
    </source>
</evidence>
<gene>
    <name evidence="8" type="ORF">T190423A01A_40175</name>
</gene>
<evidence type="ECO:0000256" key="3">
    <source>
        <dbReference type="ARBA" id="ARBA00022989"/>
    </source>
</evidence>
<comment type="subcellular location">
    <subcellularLocation>
        <location evidence="1">Membrane</location>
        <topology evidence="1">Multi-pass membrane protein</topology>
    </subcellularLocation>
</comment>
<organism evidence="8 9">
    <name type="scientific">Tenacibaculum polynesiense</name>
    <dbReference type="NCBI Taxonomy" id="3137857"/>
    <lineage>
        <taxon>Bacteria</taxon>
        <taxon>Pseudomonadati</taxon>
        <taxon>Bacteroidota</taxon>
        <taxon>Flavobacteriia</taxon>
        <taxon>Flavobacteriales</taxon>
        <taxon>Flavobacteriaceae</taxon>
        <taxon>Tenacibaculum</taxon>
    </lineage>
</organism>
<name>A0ABM9PD87_9FLAO</name>
<dbReference type="InterPro" id="IPR019109">
    <property type="entry name" value="MamF_MmsF"/>
</dbReference>
<keyword evidence="4" id="KW-0238">DNA-binding</keyword>
<accession>A0ABM9PD87</accession>
<evidence type="ECO:0000313" key="8">
    <source>
        <dbReference type="EMBL" id="CAL2103582.1"/>
    </source>
</evidence>
<evidence type="ECO:0000313" key="9">
    <source>
        <dbReference type="Proteomes" id="UP001497527"/>
    </source>
</evidence>
<evidence type="ECO:0000259" key="7">
    <source>
        <dbReference type="PROSITE" id="PS50943"/>
    </source>
</evidence>
<evidence type="ECO:0000256" key="1">
    <source>
        <dbReference type="ARBA" id="ARBA00004141"/>
    </source>
</evidence>
<keyword evidence="2 6" id="KW-0812">Transmembrane</keyword>
<dbReference type="InterPro" id="IPR001387">
    <property type="entry name" value="Cro/C1-type_HTH"/>
</dbReference>
<evidence type="ECO:0000256" key="6">
    <source>
        <dbReference type="SAM" id="Phobius"/>
    </source>
</evidence>
<dbReference type="RefSeq" id="WP_348717783.1">
    <property type="nucleotide sequence ID" value="NZ_CAXJIO010000013.1"/>
</dbReference>
<dbReference type="SMART" id="SM00530">
    <property type="entry name" value="HTH_XRE"/>
    <property type="match status" value="1"/>
</dbReference>